<dbReference type="AlphaFoldDB" id="A0A8H4UGP9"/>
<protein>
    <recommendedName>
        <fullName evidence="4">Amidoligase</fullName>
    </recommendedName>
</protein>
<dbReference type="PANTHER" id="PTHR36847">
    <property type="entry name" value="AMIDOLIGASE ENZYME"/>
    <property type="match status" value="1"/>
</dbReference>
<accession>A0A8H4UGP9</accession>
<dbReference type="PANTHER" id="PTHR36847:SF1">
    <property type="entry name" value="AMIDOLIGASE ENZYME"/>
    <property type="match status" value="1"/>
</dbReference>
<evidence type="ECO:0008006" key="4">
    <source>
        <dbReference type="Google" id="ProtNLM"/>
    </source>
</evidence>
<dbReference type="EMBL" id="JABEYC010000547">
    <property type="protein sequence ID" value="KAF4976347.1"/>
    <property type="molecule type" value="Genomic_DNA"/>
</dbReference>
<reference evidence="2" key="1">
    <citation type="journal article" date="2020" name="BMC Genomics">
        <title>Correction to: Identification and distribution of gene clusters required for synthesis of sphingolipid metabolism inhibitors in diverse species of the filamentous fungus Fusarium.</title>
        <authorList>
            <person name="Kim H.S."/>
            <person name="Lohmar J.M."/>
            <person name="Busman M."/>
            <person name="Brown D.W."/>
            <person name="Naumann T.A."/>
            <person name="Divon H.H."/>
            <person name="Lysoe E."/>
            <person name="Uhlig S."/>
            <person name="Proctor R.H."/>
        </authorList>
    </citation>
    <scope>NUCLEOTIDE SEQUENCE</scope>
    <source>
        <strain evidence="2">NRRL 22465</strain>
    </source>
</reference>
<feature type="compositionally biased region" description="Basic and acidic residues" evidence="1">
    <location>
        <begin position="404"/>
        <end position="414"/>
    </location>
</feature>
<sequence>MQHGKKPSQVADLSLPQSPEILEGVQFQAELRFMVAMRLRENAEMERDSSYVRHSGHPIPYLYVDFADSRVGYQEPCTSETNRLLRAQLAAKHVQKKLHDKGLYYNPFSAQHAQNPAYSSNGPNSWTVRVDEDLEETQCKQYNWIGLKIASPATKSEGMSNFRCQLADVLEILDTDLITFASADSRLGIRVTSLEDNFTLEQLKGVASFLWVTNPHLSKLHPTHCGPNSLPSLGLEFTHLARKQTLDIKAELASGVSVEDPWNNRLSPNRRPLELLRYPEELSDARQYRGLKEMNRARTVAQLLDLLDFPVNSSTNTISWRPAYAFHKPEEIDGIAIDFNQHAGTLSSDAIVEWAILCTRVVSFGLRVSASPSPLTALRGLKEITRHGEAPLFDLLTSVESGKTAKDYEQKDATDASPDMNNWPILRKSVPDDKSDAITMSTTSPQPPSLEEFARRACNWAKSSKYTQTSAYSFGVELEVAMPTSLYPIDPAPSSAYEFQRDDDTRPAFPPAWFTPDDPEEYDMGEHATRMDVDEKNDFGDGKFFDPDPSDPRKFAYGALAGRRHNQMAVLLSSLGHPAIAYDGVGSERVPRAWKLKLASLGLFYVDRFPAKYQTWTFMEDGSIEEERHWNGYDQLAGMELVSPILRDSPDSWGQVLDVVSGMRNNVRLTVNSSCGLHIHVSKGSEPLPLQLLRKIACLLVCADKLIFSLVPEKRQSAAYVSPLLDASSQLCRCWEAWCEGLNPPPDFEQHIPVECVSGDFLTILVRLWMVQNMEDLHQLVSPIAWAHKLCVTFFSCREYAPGHCRGSVEFRHLEGTMDPGLILRWGQLMASLFQFADLATPDAWKKLLRTIFQCQATMDYNVEVLQSFLEQLGLGEDYDFWASRVKTFREAHKVTASESSLESTNDPFKGLLIRDTNKNANNGVKILPPISDEEVEALRRHLCQRQRPAPYLPQQEHADELPASLKGCLQKRVETLLESIGLEGPNVVDAIEHIIQDKSKQSDGGHQSPPRPVEESCETDKIYLFNVLQRSRAQARRNLKKRYDHS</sequence>
<comment type="caution">
    <text evidence="2">The sequence shown here is derived from an EMBL/GenBank/DDBJ whole genome shotgun (WGS) entry which is preliminary data.</text>
</comment>
<proteinExistence type="predicted"/>
<feature type="region of interest" description="Disordered" evidence="1">
    <location>
        <begin position="404"/>
        <end position="423"/>
    </location>
</feature>
<evidence type="ECO:0000256" key="1">
    <source>
        <dbReference type="SAM" id="MobiDB-lite"/>
    </source>
</evidence>
<dbReference type="Pfam" id="PF12224">
    <property type="entry name" value="Amidoligase_2"/>
    <property type="match status" value="1"/>
</dbReference>
<dbReference type="InterPro" id="IPR022025">
    <property type="entry name" value="Amidoligase_2"/>
</dbReference>
<evidence type="ECO:0000313" key="3">
    <source>
        <dbReference type="Proteomes" id="UP000635477"/>
    </source>
</evidence>
<feature type="region of interest" description="Disordered" evidence="1">
    <location>
        <begin position="998"/>
        <end position="1017"/>
    </location>
</feature>
<evidence type="ECO:0000313" key="2">
    <source>
        <dbReference type="EMBL" id="KAF4976347.1"/>
    </source>
</evidence>
<gene>
    <name evidence="2" type="ORF">FZEAL_6967</name>
</gene>
<keyword evidence="3" id="KW-1185">Reference proteome</keyword>
<reference evidence="2" key="2">
    <citation type="submission" date="2020-05" db="EMBL/GenBank/DDBJ databases">
        <authorList>
            <person name="Kim H.-S."/>
            <person name="Proctor R.H."/>
            <person name="Brown D.W."/>
        </authorList>
    </citation>
    <scope>NUCLEOTIDE SEQUENCE</scope>
    <source>
        <strain evidence="2">NRRL 22465</strain>
    </source>
</reference>
<organism evidence="2 3">
    <name type="scientific">Fusarium zealandicum</name>
    <dbReference type="NCBI Taxonomy" id="1053134"/>
    <lineage>
        <taxon>Eukaryota</taxon>
        <taxon>Fungi</taxon>
        <taxon>Dikarya</taxon>
        <taxon>Ascomycota</taxon>
        <taxon>Pezizomycotina</taxon>
        <taxon>Sordariomycetes</taxon>
        <taxon>Hypocreomycetidae</taxon>
        <taxon>Hypocreales</taxon>
        <taxon>Nectriaceae</taxon>
        <taxon>Fusarium</taxon>
        <taxon>Fusarium staphyleae species complex</taxon>
    </lineage>
</organism>
<name>A0A8H4UGP9_9HYPO</name>
<dbReference type="OrthoDB" id="412402at2759"/>
<dbReference type="Proteomes" id="UP000635477">
    <property type="component" value="Unassembled WGS sequence"/>
</dbReference>